<comment type="similarity">
    <text evidence="1 2">Belongs to the phD/YefM antitoxin family.</text>
</comment>
<comment type="function">
    <text evidence="2">Antitoxin component of a type II toxin-antitoxin (TA) system.</text>
</comment>
<evidence type="ECO:0000313" key="3">
    <source>
        <dbReference type="EMBL" id="RDY86639.1"/>
    </source>
</evidence>
<dbReference type="Proteomes" id="UP000256718">
    <property type="component" value="Unassembled WGS sequence"/>
</dbReference>
<reference evidence="3 4" key="1">
    <citation type="journal article" date="2018" name="Emerg. Microbes Infect.">
        <title>Phenotypic and molecular analysis of nontypeable Group B streptococci: identification of cps2a and hybrid cps2a/cps5 Group B streptococcal capsule gene clusters.</title>
        <authorList>
            <person name="Alhhazmi A."/>
            <person name="Tyrrell G.J."/>
        </authorList>
    </citation>
    <scope>NUCLEOTIDE SEQUENCE [LARGE SCALE GENOMIC DNA]</scope>
    <source>
        <strain evidence="3 4">PLGBS17</strain>
    </source>
</reference>
<dbReference type="EMBL" id="QHGZ01000075">
    <property type="protein sequence ID" value="RDY86639.1"/>
    <property type="molecule type" value="Genomic_DNA"/>
</dbReference>
<dbReference type="InterPro" id="IPR006442">
    <property type="entry name" value="Antitoxin_Phd/YefM"/>
</dbReference>
<organism evidence="3 4">
    <name type="scientific">Streptococcus agalactiae</name>
    <dbReference type="NCBI Taxonomy" id="1311"/>
    <lineage>
        <taxon>Bacteria</taxon>
        <taxon>Bacillati</taxon>
        <taxon>Bacillota</taxon>
        <taxon>Bacilli</taxon>
        <taxon>Lactobacillales</taxon>
        <taxon>Streptococcaceae</taxon>
        <taxon>Streptococcus</taxon>
    </lineage>
</organism>
<protein>
    <recommendedName>
        <fullName evidence="2">Antitoxin</fullName>
    </recommendedName>
</protein>
<dbReference type="AlphaFoldDB" id="A0A0H1W927"/>
<dbReference type="SUPFAM" id="SSF143120">
    <property type="entry name" value="YefM-like"/>
    <property type="match status" value="1"/>
</dbReference>
<gene>
    <name evidence="3" type="ORF">C4618_02620</name>
</gene>
<dbReference type="Pfam" id="PF02604">
    <property type="entry name" value="PhdYeFM_antitox"/>
    <property type="match status" value="1"/>
</dbReference>
<name>A0A0H1W927_STRAG</name>
<proteinExistence type="inferred from homology"/>
<evidence type="ECO:0000313" key="4">
    <source>
        <dbReference type="Proteomes" id="UP000256718"/>
    </source>
</evidence>
<evidence type="ECO:0000256" key="2">
    <source>
        <dbReference type="RuleBase" id="RU362080"/>
    </source>
</evidence>
<dbReference type="RefSeq" id="WP_001166641.1">
    <property type="nucleotide sequence ID" value="NZ_CAXOLC010000001.1"/>
</dbReference>
<evidence type="ECO:0000256" key="1">
    <source>
        <dbReference type="ARBA" id="ARBA00009981"/>
    </source>
</evidence>
<dbReference type="InterPro" id="IPR036165">
    <property type="entry name" value="YefM-like_sf"/>
</dbReference>
<sequence>MQINIENLVSISEANQNFSKVARMVDANGTAVILKNNTPKYVLVDYQSLIKEEQDTPVVVEQTTLDEVATSVLSRHLDAFKELAK</sequence>
<comment type="caution">
    <text evidence="3">The sequence shown here is derived from an EMBL/GenBank/DDBJ whole genome shotgun (WGS) entry which is preliminary data.</text>
</comment>
<accession>A0A0H1W927</accession>